<dbReference type="AlphaFoldDB" id="A0A811P7F6"/>
<evidence type="ECO:0000313" key="2">
    <source>
        <dbReference type="Proteomes" id="UP000604825"/>
    </source>
</evidence>
<sequence length="69" mass="7916">MESWTASLEVFCTAQYTAATVADNWGGQFEERFVELEQRVGNLELIRITEIHDERYDRVFALESATSAL</sequence>
<dbReference type="Proteomes" id="UP000604825">
    <property type="component" value="Unassembled WGS sequence"/>
</dbReference>
<dbReference type="EMBL" id="CAJGYO010000007">
    <property type="protein sequence ID" value="CAD6242237.1"/>
    <property type="molecule type" value="Genomic_DNA"/>
</dbReference>
<comment type="caution">
    <text evidence="1">The sequence shown here is derived from an EMBL/GenBank/DDBJ whole genome shotgun (WGS) entry which is preliminary data.</text>
</comment>
<evidence type="ECO:0000313" key="1">
    <source>
        <dbReference type="EMBL" id="CAD6242237.1"/>
    </source>
</evidence>
<accession>A0A811P7F6</accession>
<gene>
    <name evidence="1" type="ORF">NCGR_LOCUS27762</name>
</gene>
<name>A0A811P7F6_9POAL</name>
<protein>
    <submittedName>
        <fullName evidence="1">Uncharacterized protein</fullName>
    </submittedName>
</protein>
<keyword evidence="2" id="KW-1185">Reference proteome</keyword>
<reference evidence="1" key="1">
    <citation type="submission" date="2020-10" db="EMBL/GenBank/DDBJ databases">
        <authorList>
            <person name="Han B."/>
            <person name="Lu T."/>
            <person name="Zhao Q."/>
            <person name="Huang X."/>
            <person name="Zhao Y."/>
        </authorList>
    </citation>
    <scope>NUCLEOTIDE SEQUENCE</scope>
</reference>
<proteinExistence type="predicted"/>
<organism evidence="1 2">
    <name type="scientific">Miscanthus lutarioriparius</name>
    <dbReference type="NCBI Taxonomy" id="422564"/>
    <lineage>
        <taxon>Eukaryota</taxon>
        <taxon>Viridiplantae</taxon>
        <taxon>Streptophyta</taxon>
        <taxon>Embryophyta</taxon>
        <taxon>Tracheophyta</taxon>
        <taxon>Spermatophyta</taxon>
        <taxon>Magnoliopsida</taxon>
        <taxon>Liliopsida</taxon>
        <taxon>Poales</taxon>
        <taxon>Poaceae</taxon>
        <taxon>PACMAD clade</taxon>
        <taxon>Panicoideae</taxon>
        <taxon>Andropogonodae</taxon>
        <taxon>Andropogoneae</taxon>
        <taxon>Saccharinae</taxon>
        <taxon>Miscanthus</taxon>
    </lineage>
</organism>